<dbReference type="OrthoDB" id="9816113at2"/>
<proteinExistence type="predicted"/>
<dbReference type="InterPro" id="IPR002654">
    <property type="entry name" value="Glyco_trans_25"/>
</dbReference>
<evidence type="ECO:0000313" key="2">
    <source>
        <dbReference type="EMBL" id="AWL28094.1"/>
    </source>
</evidence>
<feature type="domain" description="Glycosyl transferase family 25" evidence="1">
    <location>
        <begin position="9"/>
        <end position="182"/>
    </location>
</feature>
<dbReference type="EMBL" id="CP029397">
    <property type="protein sequence ID" value="AWL28094.1"/>
    <property type="molecule type" value="Genomic_DNA"/>
</dbReference>
<dbReference type="CDD" id="cd06532">
    <property type="entry name" value="Glyco_transf_25"/>
    <property type="match status" value="1"/>
</dbReference>
<organism evidence="2 3">
    <name type="scientific">Acinetobacter defluvii</name>
    <dbReference type="NCBI Taxonomy" id="1871111"/>
    <lineage>
        <taxon>Bacteria</taxon>
        <taxon>Pseudomonadati</taxon>
        <taxon>Pseudomonadota</taxon>
        <taxon>Gammaproteobacteria</taxon>
        <taxon>Moraxellales</taxon>
        <taxon>Moraxellaceae</taxon>
        <taxon>Acinetobacter</taxon>
    </lineage>
</organism>
<dbReference type="Pfam" id="PF01755">
    <property type="entry name" value="Glyco_transf_25"/>
    <property type="match status" value="1"/>
</dbReference>
<protein>
    <recommendedName>
        <fullName evidence="1">Glycosyl transferase family 25 domain-containing protein</fullName>
    </recommendedName>
</protein>
<accession>A0A2S2FAV0</accession>
<sequence>MFQVRAVKKYLISIEKEGSERLASFFAQPTFGKYQSEFTKMGVIGAQLPTAEYFKLAVAGRKKALSPAELGCTLSHVNAFKDFLASDEQYACIFEDDAICLNDIDLNDLETQVTALNLQECFFLSMGGIQLRSSKTVRGTFLKNKINQAQVLKLHPVYFGRLFYTYAYIIDRKMAELLIRYHEIPKGCDHWSQMRDYDAHCQFYATFLFDHPELDEMRSGQSYIEQERKLLNKEDKFKKSIFDKWKVSLLKRIFKIMLSQYPK</sequence>
<keyword evidence="3" id="KW-1185">Reference proteome</keyword>
<dbReference type="KEGG" id="adv:DJ533_05600"/>
<evidence type="ECO:0000313" key="3">
    <source>
        <dbReference type="Proteomes" id="UP000245977"/>
    </source>
</evidence>
<evidence type="ECO:0000259" key="1">
    <source>
        <dbReference type="Pfam" id="PF01755"/>
    </source>
</evidence>
<dbReference type="AlphaFoldDB" id="A0A2S2FAV0"/>
<name>A0A2S2FAV0_9GAMM</name>
<reference evidence="2" key="1">
    <citation type="submission" date="2019-08" db="EMBL/GenBank/DDBJ databases">
        <title>The complete genome of Acinetobacter defluvii strain WCHAD010030.</title>
        <authorList>
            <person name="Hu Y."/>
            <person name="Qin J."/>
            <person name="Feng Y."/>
            <person name="Zong Z."/>
        </authorList>
    </citation>
    <scope>NUCLEOTIDE SEQUENCE</scope>
    <source>
        <strain evidence="2">WCHA30</strain>
    </source>
</reference>
<dbReference type="STRING" id="1871111.GCA_001704615_00391"/>
<gene>
    <name evidence="2" type="ORF">DJ533_05600</name>
</gene>
<dbReference type="Proteomes" id="UP000245977">
    <property type="component" value="Chromosome"/>
</dbReference>